<evidence type="ECO:0000313" key="1">
    <source>
        <dbReference type="EMBL" id="WEK35210.1"/>
    </source>
</evidence>
<proteinExistence type="predicted"/>
<accession>A0AAJ6BF38</accession>
<evidence type="ECO:0000313" key="2">
    <source>
        <dbReference type="Proteomes" id="UP001220610"/>
    </source>
</evidence>
<sequence length="689" mass="78066">MHHCLSLLFPVGMILSCQGRPAVQPPMSIHPIAGCPSPQKITTIQKDDVYDLSGYEYVTGVSAFNLFDEPGSFDPAEPGKVIPATSPHPPHDPKYYKDDGSSIVVDLRATHQLTDVFLYDKAKVVDSVFVYTGSMNNWTLKAAFTTKGNSSLWGWRQVALNDSARYLKFRFKSWETDIAEAVLYGCALAPLAKPAPPEYTGPRLAPKMMKEFLGVNCYQGIPIKWMQPFYWTRKYTSISQIDVDTTDRYPNQQYYITPHGWWNNGTNDYVLYADSITRDVGHKLWYSYLGVPKWQELKGYDNHNRPTTKMGMNTSDPMSYARHANMMWTMAACYGTTKVDTNLISSLVPHRFSGRNIMQLYENGNEPDAAWVGDKYCTPVEYFALSSADYDGHQGVMGPQHGIKNADKHSELMMAGFTALDVNRLRVLKFLCNTVRTDSQFLWNGGIQYHYYCINGKGDRYSQQFANGTAGLTPEEDSLRKKLTQVRNETYRIQPGVECIMGELGWDKSRKSKVSAPLVSGFSQSESQGIMLLRAINSIAFAGFDRYIIYWIKDDNGENHEPLFQSSGIMNQVGNFEYAPYPAWYYINALIGHLGNYVPEQIVQEKADTWIYKYRNKVSPDSVAYFVYCPSRNGQKLGNYSLRTGGKAAREVSFKDKEPNGIVRELPVRNGNVTIEVTEIPRLILVKER</sequence>
<organism evidence="1 2">
    <name type="scientific">Candidatus Pseudobacter hemicellulosilyticus</name>
    <dbReference type="NCBI Taxonomy" id="3121375"/>
    <lineage>
        <taxon>Bacteria</taxon>
        <taxon>Pseudomonadati</taxon>
        <taxon>Bacteroidota</taxon>
        <taxon>Chitinophagia</taxon>
        <taxon>Chitinophagales</taxon>
        <taxon>Chitinophagaceae</taxon>
        <taxon>Pseudobacter</taxon>
    </lineage>
</organism>
<dbReference type="Proteomes" id="UP001220610">
    <property type="component" value="Chromosome"/>
</dbReference>
<dbReference type="AlphaFoldDB" id="A0AAJ6BF38"/>
<gene>
    <name evidence="1" type="ORF">P0Y53_22195</name>
</gene>
<reference evidence="1" key="1">
    <citation type="submission" date="2023-03" db="EMBL/GenBank/DDBJ databases">
        <title>Andean soil-derived lignocellulolytic bacterial consortium as a source of novel taxa and putative plastic-active enzymes.</title>
        <authorList>
            <person name="Diaz-Garcia L."/>
            <person name="Chuvochina M."/>
            <person name="Feuerriegel G."/>
            <person name="Bunk B."/>
            <person name="Sproer C."/>
            <person name="Streit W.R."/>
            <person name="Rodriguez L.M."/>
            <person name="Overmann J."/>
            <person name="Jimenez D.J."/>
        </authorList>
    </citation>
    <scope>NUCLEOTIDE SEQUENCE</scope>
    <source>
        <strain evidence="1">MAG 7</strain>
    </source>
</reference>
<dbReference type="EMBL" id="CP119311">
    <property type="protein sequence ID" value="WEK35210.1"/>
    <property type="molecule type" value="Genomic_DNA"/>
</dbReference>
<protein>
    <submittedName>
        <fullName evidence="1">Uncharacterized protein</fullName>
    </submittedName>
</protein>
<name>A0AAJ6BF38_9BACT</name>